<dbReference type="InterPro" id="IPR023780">
    <property type="entry name" value="Chromo_domain"/>
</dbReference>
<dbReference type="InParanoid" id="A0A0Q9WNA6"/>
<evidence type="ECO:0000313" key="7">
    <source>
        <dbReference type="Proteomes" id="UP000007798"/>
    </source>
</evidence>
<evidence type="ECO:0000313" key="6">
    <source>
        <dbReference type="EMBL" id="KRF97385.1"/>
    </source>
</evidence>
<dbReference type="GO" id="GO:0005634">
    <property type="term" value="C:nucleus"/>
    <property type="evidence" value="ECO:0007669"/>
    <property type="project" value="UniProtKB-SubCell"/>
</dbReference>
<dbReference type="PROSITE" id="PS50013">
    <property type="entry name" value="CHROMO_2"/>
    <property type="match status" value="1"/>
</dbReference>
<keyword evidence="7" id="KW-1185">Reference proteome</keyword>
<dbReference type="SMART" id="SM00298">
    <property type="entry name" value="CHROMO"/>
    <property type="match status" value="1"/>
</dbReference>
<dbReference type="InterPro" id="IPR023779">
    <property type="entry name" value="Chromodomain_CS"/>
</dbReference>
<keyword evidence="3" id="KW-0158">Chromosome</keyword>
<protein>
    <recommendedName>
        <fullName evidence="5">Chromo domain-containing protein</fullName>
    </recommendedName>
</protein>
<dbReference type="InterPro" id="IPR000953">
    <property type="entry name" value="Chromo/chromo_shadow_dom"/>
</dbReference>
<dbReference type="InterPro" id="IPR016197">
    <property type="entry name" value="Chromo-like_dom_sf"/>
</dbReference>
<evidence type="ECO:0000256" key="4">
    <source>
        <dbReference type="ARBA" id="ARBA00023242"/>
    </source>
</evidence>
<reference evidence="6 7" key="1">
    <citation type="journal article" date="2007" name="Nature">
        <title>Evolution of genes and genomes on the Drosophila phylogeny.</title>
        <authorList>
            <consortium name="Drosophila 12 Genomes Consortium"/>
            <person name="Clark A.G."/>
            <person name="Eisen M.B."/>
            <person name="Smith D.R."/>
            <person name="Bergman C.M."/>
            <person name="Oliver B."/>
            <person name="Markow T.A."/>
            <person name="Kaufman T.C."/>
            <person name="Kellis M."/>
            <person name="Gelbart W."/>
            <person name="Iyer V.N."/>
            <person name="Pollard D.A."/>
            <person name="Sackton T.B."/>
            <person name="Larracuente A.M."/>
            <person name="Singh N.D."/>
            <person name="Abad J.P."/>
            <person name="Abt D.N."/>
            <person name="Adryan B."/>
            <person name="Aguade M."/>
            <person name="Akashi H."/>
            <person name="Anderson W.W."/>
            <person name="Aquadro C.F."/>
            <person name="Ardell D.H."/>
            <person name="Arguello R."/>
            <person name="Artieri C.G."/>
            <person name="Barbash D.A."/>
            <person name="Barker D."/>
            <person name="Barsanti P."/>
            <person name="Batterham P."/>
            <person name="Batzoglou S."/>
            <person name="Begun D."/>
            <person name="Bhutkar A."/>
            <person name="Blanco E."/>
            <person name="Bosak S.A."/>
            <person name="Bradley R.K."/>
            <person name="Brand A.D."/>
            <person name="Brent M.R."/>
            <person name="Brooks A.N."/>
            <person name="Brown R.H."/>
            <person name="Butlin R.K."/>
            <person name="Caggese C."/>
            <person name="Calvi B.R."/>
            <person name="Bernardo de Carvalho A."/>
            <person name="Caspi A."/>
            <person name="Castrezana S."/>
            <person name="Celniker S.E."/>
            <person name="Chang J.L."/>
            <person name="Chapple C."/>
            <person name="Chatterji S."/>
            <person name="Chinwalla A."/>
            <person name="Civetta A."/>
            <person name="Clifton S.W."/>
            <person name="Comeron J.M."/>
            <person name="Costello J.C."/>
            <person name="Coyne J.A."/>
            <person name="Daub J."/>
            <person name="David R.G."/>
            <person name="Delcher A.L."/>
            <person name="Delehaunty K."/>
            <person name="Do C.B."/>
            <person name="Ebling H."/>
            <person name="Edwards K."/>
            <person name="Eickbush T."/>
            <person name="Evans J.D."/>
            <person name="Filipski A."/>
            <person name="Findeiss S."/>
            <person name="Freyhult E."/>
            <person name="Fulton L."/>
            <person name="Fulton R."/>
            <person name="Garcia A.C."/>
            <person name="Gardiner A."/>
            <person name="Garfield D.A."/>
            <person name="Garvin B.E."/>
            <person name="Gibson G."/>
            <person name="Gilbert D."/>
            <person name="Gnerre S."/>
            <person name="Godfrey J."/>
            <person name="Good R."/>
            <person name="Gotea V."/>
            <person name="Gravely B."/>
            <person name="Greenberg A.J."/>
            <person name="Griffiths-Jones S."/>
            <person name="Gross S."/>
            <person name="Guigo R."/>
            <person name="Gustafson E.A."/>
            <person name="Haerty W."/>
            <person name="Hahn M.W."/>
            <person name="Halligan D.L."/>
            <person name="Halpern A.L."/>
            <person name="Halter G.M."/>
            <person name="Han M.V."/>
            <person name="Heger A."/>
            <person name="Hillier L."/>
            <person name="Hinrichs A.S."/>
            <person name="Holmes I."/>
            <person name="Hoskins R.A."/>
            <person name="Hubisz M.J."/>
            <person name="Hultmark D."/>
            <person name="Huntley M.A."/>
            <person name="Jaffe D.B."/>
            <person name="Jagadeeshan S."/>
            <person name="Jeck W.R."/>
            <person name="Johnson J."/>
            <person name="Jones C.D."/>
            <person name="Jordan W.C."/>
            <person name="Karpen G.H."/>
            <person name="Kataoka E."/>
            <person name="Keightley P.D."/>
            <person name="Kheradpour P."/>
            <person name="Kirkness E.F."/>
            <person name="Koerich L.B."/>
            <person name="Kristiansen K."/>
            <person name="Kudrna D."/>
            <person name="Kulathinal R.J."/>
            <person name="Kumar S."/>
            <person name="Kwok R."/>
            <person name="Lander E."/>
            <person name="Langley C.H."/>
            <person name="Lapoint R."/>
            <person name="Lazzaro B.P."/>
            <person name="Lee S.J."/>
            <person name="Levesque L."/>
            <person name="Li R."/>
            <person name="Lin C.F."/>
            <person name="Lin M.F."/>
            <person name="Lindblad-Toh K."/>
            <person name="Llopart A."/>
            <person name="Long M."/>
            <person name="Low L."/>
            <person name="Lozovsky E."/>
            <person name="Lu J."/>
            <person name="Luo M."/>
            <person name="Machado C.A."/>
            <person name="Makalowski W."/>
            <person name="Marzo M."/>
            <person name="Matsuda M."/>
            <person name="Matzkin L."/>
            <person name="McAllister B."/>
            <person name="McBride C.S."/>
            <person name="McKernan B."/>
            <person name="McKernan K."/>
            <person name="Mendez-Lago M."/>
            <person name="Minx P."/>
            <person name="Mollenhauer M.U."/>
            <person name="Montooth K."/>
            <person name="Mount S.M."/>
            <person name="Mu X."/>
            <person name="Myers E."/>
            <person name="Negre B."/>
            <person name="Newfeld S."/>
            <person name="Nielsen R."/>
            <person name="Noor M.A."/>
            <person name="O'Grady P."/>
            <person name="Pachter L."/>
            <person name="Papaceit M."/>
            <person name="Parisi M.J."/>
            <person name="Parisi M."/>
            <person name="Parts L."/>
            <person name="Pedersen J.S."/>
            <person name="Pesole G."/>
            <person name="Phillippy A.M."/>
            <person name="Ponting C.P."/>
            <person name="Pop M."/>
            <person name="Porcelli D."/>
            <person name="Powell J.R."/>
            <person name="Prohaska S."/>
            <person name="Pruitt K."/>
            <person name="Puig M."/>
            <person name="Quesneville H."/>
            <person name="Ram K.R."/>
            <person name="Rand D."/>
            <person name="Rasmussen M.D."/>
            <person name="Reed L.K."/>
            <person name="Reenan R."/>
            <person name="Reily A."/>
            <person name="Remington K.A."/>
            <person name="Rieger T.T."/>
            <person name="Ritchie M.G."/>
            <person name="Robin C."/>
            <person name="Rogers Y.H."/>
            <person name="Rohde C."/>
            <person name="Rozas J."/>
            <person name="Rubenfield M.J."/>
            <person name="Ruiz A."/>
            <person name="Russo S."/>
            <person name="Salzberg S.L."/>
            <person name="Sanchez-Gracia A."/>
            <person name="Saranga D.J."/>
            <person name="Sato H."/>
            <person name="Schaeffer S.W."/>
            <person name="Schatz M.C."/>
            <person name="Schlenke T."/>
            <person name="Schwartz R."/>
            <person name="Segarra C."/>
            <person name="Singh R.S."/>
            <person name="Sirot L."/>
            <person name="Sirota M."/>
            <person name="Sisneros N.B."/>
            <person name="Smith C.D."/>
            <person name="Smith T.F."/>
            <person name="Spieth J."/>
            <person name="Stage D.E."/>
            <person name="Stark A."/>
            <person name="Stephan W."/>
            <person name="Strausberg R.L."/>
            <person name="Strempel S."/>
            <person name="Sturgill D."/>
            <person name="Sutton G."/>
            <person name="Sutton G.G."/>
            <person name="Tao W."/>
            <person name="Teichmann S."/>
            <person name="Tobari Y.N."/>
            <person name="Tomimura Y."/>
            <person name="Tsolas J.M."/>
            <person name="Valente V.L."/>
            <person name="Venter E."/>
            <person name="Venter J.C."/>
            <person name="Vicario S."/>
            <person name="Vieira F.G."/>
            <person name="Vilella A.J."/>
            <person name="Villasante A."/>
            <person name="Walenz B."/>
            <person name="Wang J."/>
            <person name="Wasserman M."/>
            <person name="Watts T."/>
            <person name="Wilson D."/>
            <person name="Wilson R.K."/>
            <person name="Wing R.A."/>
            <person name="Wolfner M.F."/>
            <person name="Wong A."/>
            <person name="Wong G.K."/>
            <person name="Wu C.I."/>
            <person name="Wu G."/>
            <person name="Yamamoto D."/>
            <person name="Yang H.P."/>
            <person name="Yang S.P."/>
            <person name="Yorke J.A."/>
            <person name="Yoshida K."/>
            <person name="Zdobnov E."/>
            <person name="Zhang P."/>
            <person name="Zhang Y."/>
            <person name="Zimin A.V."/>
            <person name="Baldwin J."/>
            <person name="Abdouelleil A."/>
            <person name="Abdulkadir J."/>
            <person name="Abebe A."/>
            <person name="Abera B."/>
            <person name="Abreu J."/>
            <person name="Acer S.C."/>
            <person name="Aftuck L."/>
            <person name="Alexander A."/>
            <person name="An P."/>
            <person name="Anderson E."/>
            <person name="Anderson S."/>
            <person name="Arachi H."/>
            <person name="Azer M."/>
            <person name="Bachantsang P."/>
            <person name="Barry A."/>
            <person name="Bayul T."/>
            <person name="Berlin A."/>
            <person name="Bessette D."/>
            <person name="Bloom T."/>
            <person name="Blye J."/>
            <person name="Boguslavskiy L."/>
            <person name="Bonnet C."/>
            <person name="Boukhgalter B."/>
            <person name="Bourzgui I."/>
            <person name="Brown A."/>
            <person name="Cahill P."/>
            <person name="Channer S."/>
            <person name="Cheshatsang Y."/>
            <person name="Chuda L."/>
            <person name="Citroen M."/>
            <person name="Collymore A."/>
            <person name="Cooke P."/>
            <person name="Costello M."/>
            <person name="D'Aco K."/>
            <person name="Daza R."/>
            <person name="De Haan G."/>
            <person name="DeGray S."/>
            <person name="DeMaso C."/>
            <person name="Dhargay N."/>
            <person name="Dooley K."/>
            <person name="Dooley E."/>
            <person name="Doricent M."/>
            <person name="Dorje P."/>
            <person name="Dorjee K."/>
            <person name="Dupes A."/>
            <person name="Elong R."/>
            <person name="Falk J."/>
            <person name="Farina A."/>
            <person name="Faro S."/>
            <person name="Ferguson D."/>
            <person name="Fisher S."/>
            <person name="Foley C.D."/>
            <person name="Franke A."/>
            <person name="Friedrich D."/>
            <person name="Gadbois L."/>
            <person name="Gearin G."/>
            <person name="Gearin C.R."/>
            <person name="Giannoukos G."/>
            <person name="Goode T."/>
            <person name="Graham J."/>
            <person name="Grandbois E."/>
            <person name="Grewal S."/>
            <person name="Gyaltsen K."/>
            <person name="Hafez N."/>
            <person name="Hagos B."/>
            <person name="Hall J."/>
            <person name="Henson C."/>
            <person name="Hollinger A."/>
            <person name="Honan T."/>
            <person name="Huard M.D."/>
            <person name="Hughes L."/>
            <person name="Hurhula B."/>
            <person name="Husby M.E."/>
            <person name="Kamat A."/>
            <person name="Kanga B."/>
            <person name="Kashin S."/>
            <person name="Khazanovich D."/>
            <person name="Kisner P."/>
            <person name="Lance K."/>
            <person name="Lara M."/>
            <person name="Lee W."/>
            <person name="Lennon N."/>
            <person name="Letendre F."/>
            <person name="LeVine R."/>
            <person name="Lipovsky A."/>
            <person name="Liu X."/>
            <person name="Liu J."/>
            <person name="Liu S."/>
            <person name="Lokyitsang T."/>
            <person name="Lokyitsang Y."/>
            <person name="Lubonja R."/>
            <person name="Lui A."/>
            <person name="MacDonald P."/>
            <person name="Magnisalis V."/>
            <person name="Maru K."/>
            <person name="Matthews C."/>
            <person name="McCusker W."/>
            <person name="McDonough S."/>
            <person name="Mehta T."/>
            <person name="Meldrim J."/>
            <person name="Meneus L."/>
            <person name="Mihai O."/>
            <person name="Mihalev A."/>
            <person name="Mihova T."/>
            <person name="Mittelman R."/>
            <person name="Mlenga V."/>
            <person name="Montmayeur A."/>
            <person name="Mulrain L."/>
            <person name="Navidi A."/>
            <person name="Naylor J."/>
            <person name="Negash T."/>
            <person name="Nguyen T."/>
            <person name="Nguyen N."/>
            <person name="Nicol R."/>
            <person name="Norbu C."/>
            <person name="Norbu N."/>
            <person name="Novod N."/>
            <person name="O'Neill B."/>
            <person name="Osman S."/>
            <person name="Markiewicz E."/>
            <person name="Oyono O.L."/>
            <person name="Patti C."/>
            <person name="Phunkhang P."/>
            <person name="Pierre F."/>
            <person name="Priest M."/>
            <person name="Raghuraman S."/>
            <person name="Rege F."/>
            <person name="Reyes R."/>
            <person name="Rise C."/>
            <person name="Rogov P."/>
            <person name="Ross K."/>
            <person name="Ryan E."/>
            <person name="Settipalli S."/>
            <person name="Shea T."/>
            <person name="Sherpa N."/>
            <person name="Shi L."/>
            <person name="Shih D."/>
            <person name="Sparrow T."/>
            <person name="Spaulding J."/>
            <person name="Stalker J."/>
            <person name="Stange-Thomann N."/>
            <person name="Stavropoulos S."/>
            <person name="Stone C."/>
            <person name="Strader C."/>
            <person name="Tesfaye S."/>
            <person name="Thomson T."/>
            <person name="Thoulutsang Y."/>
            <person name="Thoulutsang D."/>
            <person name="Topham K."/>
            <person name="Topping I."/>
            <person name="Tsamla T."/>
            <person name="Vassiliev H."/>
            <person name="Vo A."/>
            <person name="Wangchuk T."/>
            <person name="Wangdi T."/>
            <person name="Weiand M."/>
            <person name="Wilkinson J."/>
            <person name="Wilson A."/>
            <person name="Yadav S."/>
            <person name="Young G."/>
            <person name="Yu Q."/>
            <person name="Zembek L."/>
            <person name="Zhong D."/>
            <person name="Zimmer A."/>
            <person name="Zwirko Z."/>
            <person name="Jaffe D.B."/>
            <person name="Alvarez P."/>
            <person name="Brockman W."/>
            <person name="Butler J."/>
            <person name="Chin C."/>
            <person name="Gnerre S."/>
            <person name="Grabherr M."/>
            <person name="Kleber M."/>
            <person name="Mauceli E."/>
            <person name="MacCallum I."/>
        </authorList>
    </citation>
    <scope>NUCLEOTIDE SEQUENCE [LARGE SCALE GENOMIC DNA]</scope>
    <source>
        <strain evidence="7">Tucson 14030-0811.24</strain>
    </source>
</reference>
<gene>
    <name evidence="6" type="primary">Dwil\GK27781</name>
    <name evidence="6" type="ORF">Dwil_GK27781</name>
</gene>
<dbReference type="AlphaFoldDB" id="A0A0Q9WNA6"/>
<dbReference type="FunCoup" id="A0A0Q9WNA6">
    <property type="interactions" value="5"/>
</dbReference>
<dbReference type="Gene3D" id="2.40.50.40">
    <property type="match status" value="1"/>
</dbReference>
<accession>A0A0Q9WNA6</accession>
<sequence length="96" mass="11136">MSLKRDASGSPTISPVEYTVEKIIGKRFWNGRPQLLIKWFGYPEEESTWEPQENMGNCIELLTDFEAELHKKQMKQEAIIKTERLEASSASHKETH</sequence>
<dbReference type="PROSITE" id="PS00598">
    <property type="entry name" value="CHROMO_1"/>
    <property type="match status" value="1"/>
</dbReference>
<dbReference type="GO" id="GO:0005694">
    <property type="term" value="C:chromosome"/>
    <property type="evidence" value="ECO:0007669"/>
    <property type="project" value="UniProtKB-SubCell"/>
</dbReference>
<comment type="subcellular location">
    <subcellularLocation>
        <location evidence="2">Chromosome</location>
    </subcellularLocation>
    <subcellularLocation>
        <location evidence="1">Nucleus</location>
    </subcellularLocation>
</comment>
<evidence type="ECO:0000256" key="1">
    <source>
        <dbReference type="ARBA" id="ARBA00004123"/>
    </source>
</evidence>
<name>A0A0Q9WNA6_DROWI</name>
<dbReference type="InterPro" id="IPR051219">
    <property type="entry name" value="Heterochromatin_chromo-domain"/>
</dbReference>
<feature type="domain" description="Chromo" evidence="5">
    <location>
        <begin position="18"/>
        <end position="77"/>
    </location>
</feature>
<dbReference type="PANTHER" id="PTHR22812">
    <property type="entry name" value="CHROMOBOX PROTEIN"/>
    <property type="match status" value="1"/>
</dbReference>
<dbReference type="OrthoDB" id="1918685at2759"/>
<evidence type="ECO:0000256" key="2">
    <source>
        <dbReference type="ARBA" id="ARBA00004286"/>
    </source>
</evidence>
<dbReference type="PRINTS" id="PR00504">
    <property type="entry name" value="CHROMODOMAIN"/>
</dbReference>
<dbReference type="EMBL" id="CH959733">
    <property type="protein sequence ID" value="KRF97385.1"/>
    <property type="molecule type" value="Genomic_DNA"/>
</dbReference>
<evidence type="ECO:0000256" key="3">
    <source>
        <dbReference type="ARBA" id="ARBA00022454"/>
    </source>
</evidence>
<organism evidence="6 7">
    <name type="scientific">Drosophila willistoni</name>
    <name type="common">Fruit fly</name>
    <dbReference type="NCBI Taxonomy" id="7260"/>
    <lineage>
        <taxon>Eukaryota</taxon>
        <taxon>Metazoa</taxon>
        <taxon>Ecdysozoa</taxon>
        <taxon>Arthropoda</taxon>
        <taxon>Hexapoda</taxon>
        <taxon>Insecta</taxon>
        <taxon>Pterygota</taxon>
        <taxon>Neoptera</taxon>
        <taxon>Endopterygota</taxon>
        <taxon>Diptera</taxon>
        <taxon>Brachycera</taxon>
        <taxon>Muscomorpha</taxon>
        <taxon>Ephydroidea</taxon>
        <taxon>Drosophilidae</taxon>
        <taxon>Drosophila</taxon>
        <taxon>Sophophora</taxon>
    </lineage>
</organism>
<dbReference type="SUPFAM" id="SSF54160">
    <property type="entry name" value="Chromo domain-like"/>
    <property type="match status" value="1"/>
</dbReference>
<dbReference type="Pfam" id="PF00385">
    <property type="entry name" value="Chromo"/>
    <property type="match status" value="1"/>
</dbReference>
<dbReference type="STRING" id="7260.A0A0Q9WNA6"/>
<keyword evidence="4" id="KW-0539">Nucleus</keyword>
<dbReference type="Proteomes" id="UP000007798">
    <property type="component" value="Unassembled WGS sequence"/>
</dbReference>
<dbReference type="InterPro" id="IPR017984">
    <property type="entry name" value="Chromo_dom_subgr"/>
</dbReference>
<proteinExistence type="predicted"/>
<evidence type="ECO:0000259" key="5">
    <source>
        <dbReference type="PROSITE" id="PS50013"/>
    </source>
</evidence>